<keyword evidence="12" id="KW-1185">Reference proteome</keyword>
<keyword evidence="3 9" id="KW-0436">Ligase</keyword>
<evidence type="ECO:0000313" key="11">
    <source>
        <dbReference type="EMBL" id="ADB57820.1"/>
    </source>
</evidence>
<dbReference type="Proteomes" id="UP000001901">
    <property type="component" value="Chromosome"/>
</dbReference>
<evidence type="ECO:0000256" key="5">
    <source>
        <dbReference type="ARBA" id="ARBA00022840"/>
    </source>
</evidence>
<organism evidence="11 12">
    <name type="scientific">Archaeoglobus profundus (strain DSM 5631 / JCM 9629 / NBRC 100127 / Av18)</name>
    <dbReference type="NCBI Taxonomy" id="572546"/>
    <lineage>
        <taxon>Archaea</taxon>
        <taxon>Methanobacteriati</taxon>
        <taxon>Methanobacteriota</taxon>
        <taxon>Archaeoglobi</taxon>
        <taxon>Archaeoglobales</taxon>
        <taxon>Archaeoglobaceae</taxon>
        <taxon>Archaeoglobus</taxon>
    </lineage>
</organism>
<comment type="similarity">
    <text evidence="9">Belongs to the class-II aminoacyl-tRNA synthetase family. ProS type 3 subfamily.</text>
</comment>
<dbReference type="InterPro" id="IPR033721">
    <property type="entry name" value="ProRS_core_arch_euk"/>
</dbReference>
<dbReference type="PRINTS" id="PR01046">
    <property type="entry name" value="TRNASYNTHPRO"/>
</dbReference>
<dbReference type="Pfam" id="PF03129">
    <property type="entry name" value="HGTP_anticodon"/>
    <property type="match status" value="1"/>
</dbReference>
<comment type="domain">
    <text evidence="9">Consists of three domains: the N-terminal catalytic domain, the anticodon-binding domain and the C-terminal extension.</text>
</comment>
<accession>D2RHP5</accession>
<gene>
    <name evidence="9" type="primary">proS</name>
    <name evidence="11" type="ordered locus">Arcpr_0757</name>
</gene>
<evidence type="ECO:0000256" key="7">
    <source>
        <dbReference type="ARBA" id="ARBA00023146"/>
    </source>
</evidence>
<dbReference type="SUPFAM" id="SSF55681">
    <property type="entry name" value="Class II aaRS and biotin synthetases"/>
    <property type="match status" value="1"/>
</dbReference>
<keyword evidence="2 9" id="KW-0963">Cytoplasm</keyword>
<comment type="function">
    <text evidence="9">Catalyzes the attachment of proline to tRNA(Pro) in a two-step reaction: proline is first activated by ATP to form Pro-AMP and then transferred to the acceptor end of tRNA(Pro).</text>
</comment>
<dbReference type="AlphaFoldDB" id="D2RHP5"/>
<dbReference type="GO" id="GO:0005737">
    <property type="term" value="C:cytoplasm"/>
    <property type="evidence" value="ECO:0007669"/>
    <property type="project" value="UniProtKB-SubCell"/>
</dbReference>
<dbReference type="SUPFAM" id="SSF52954">
    <property type="entry name" value="Class II aaRS ABD-related"/>
    <property type="match status" value="1"/>
</dbReference>
<dbReference type="SMART" id="SM00946">
    <property type="entry name" value="ProRS-C_1"/>
    <property type="match status" value="1"/>
</dbReference>
<evidence type="ECO:0000256" key="3">
    <source>
        <dbReference type="ARBA" id="ARBA00022598"/>
    </source>
</evidence>
<dbReference type="STRING" id="572546.Arcpr_0757"/>
<dbReference type="PANTHER" id="PTHR43382">
    <property type="entry name" value="PROLYL-TRNA SYNTHETASE"/>
    <property type="match status" value="1"/>
</dbReference>
<dbReference type="Pfam" id="PF00587">
    <property type="entry name" value="tRNA-synt_2b"/>
    <property type="match status" value="1"/>
</dbReference>
<keyword evidence="7 9" id="KW-0030">Aminoacyl-tRNA synthetase</keyword>
<feature type="domain" description="Aminoacyl-transfer RNA synthetases class-II family profile" evidence="10">
    <location>
        <begin position="44"/>
        <end position="283"/>
    </location>
</feature>
<protein>
    <recommendedName>
        <fullName evidence="9">Proline--tRNA ligase</fullName>
        <ecNumber evidence="9">6.1.1.15</ecNumber>
    </recommendedName>
    <alternativeName>
        <fullName evidence="9">Prolyl-tRNA synthetase</fullName>
        <shortName evidence="9">ProRS</shortName>
    </alternativeName>
</protein>
<dbReference type="EC" id="6.1.1.15" evidence="9"/>
<dbReference type="InterPro" id="IPR006195">
    <property type="entry name" value="aa-tRNA-synth_II"/>
</dbReference>
<dbReference type="Gene3D" id="3.40.50.800">
    <property type="entry name" value="Anticodon-binding domain"/>
    <property type="match status" value="1"/>
</dbReference>
<comment type="subcellular location">
    <subcellularLocation>
        <location evidence="1 9">Cytoplasm</location>
    </subcellularLocation>
</comment>
<comment type="subunit">
    <text evidence="9">Homodimer.</text>
</comment>
<dbReference type="FunFam" id="3.30.930.10:FF:000037">
    <property type="entry name" value="Proline--tRNA ligase"/>
    <property type="match status" value="1"/>
</dbReference>
<dbReference type="InterPro" id="IPR036621">
    <property type="entry name" value="Anticodon-bd_dom_sf"/>
</dbReference>
<dbReference type="KEGG" id="apo:Arcpr_0757"/>
<dbReference type="GO" id="GO:0006433">
    <property type="term" value="P:prolyl-tRNA aminoacylation"/>
    <property type="evidence" value="ECO:0007669"/>
    <property type="project" value="UniProtKB-UniRule"/>
</dbReference>
<dbReference type="PaxDb" id="572546-Arcpr_0757"/>
<dbReference type="PROSITE" id="PS50862">
    <property type="entry name" value="AA_TRNA_LIGASE_II"/>
    <property type="match status" value="1"/>
</dbReference>
<dbReference type="GO" id="GO:0005524">
    <property type="term" value="F:ATP binding"/>
    <property type="evidence" value="ECO:0007669"/>
    <property type="project" value="UniProtKB-UniRule"/>
</dbReference>
<dbReference type="GO" id="GO:0017101">
    <property type="term" value="C:aminoacyl-tRNA synthetase multienzyme complex"/>
    <property type="evidence" value="ECO:0007669"/>
    <property type="project" value="TreeGrafter"/>
</dbReference>
<evidence type="ECO:0000256" key="9">
    <source>
        <dbReference type="HAMAP-Rule" id="MF_01571"/>
    </source>
</evidence>
<keyword evidence="4 9" id="KW-0547">Nucleotide-binding</keyword>
<evidence type="ECO:0000259" key="10">
    <source>
        <dbReference type="PROSITE" id="PS50862"/>
    </source>
</evidence>
<keyword evidence="5 9" id="KW-0067">ATP-binding</keyword>
<dbReference type="HOGENOM" id="CLU_001882_4_2_2"/>
<evidence type="ECO:0000256" key="2">
    <source>
        <dbReference type="ARBA" id="ARBA00022490"/>
    </source>
</evidence>
<evidence type="ECO:0000256" key="6">
    <source>
        <dbReference type="ARBA" id="ARBA00022917"/>
    </source>
</evidence>
<dbReference type="InterPro" id="IPR004154">
    <property type="entry name" value="Anticodon-bd"/>
</dbReference>
<dbReference type="InterPro" id="IPR002314">
    <property type="entry name" value="aa-tRNA-synt_IIb"/>
</dbReference>
<evidence type="ECO:0000256" key="1">
    <source>
        <dbReference type="ARBA" id="ARBA00004496"/>
    </source>
</evidence>
<keyword evidence="6 9" id="KW-0648">Protein biosynthesis</keyword>
<reference evidence="11 12" key="1">
    <citation type="journal article" date="2010" name="Stand. Genomic Sci.">
        <title>Complete genome sequence of Archaeoglobus profundus type strain (AV18).</title>
        <authorList>
            <person name="von Jan M."/>
            <person name="Lapidus A."/>
            <person name="Del Rio T.G."/>
            <person name="Copeland A."/>
            <person name="Tice H."/>
            <person name="Cheng J.F."/>
            <person name="Lucas S."/>
            <person name="Chen F."/>
            <person name="Nolan M."/>
            <person name="Goodwin L."/>
            <person name="Han C."/>
            <person name="Pitluck S."/>
            <person name="Liolios K."/>
            <person name="Ivanova N."/>
            <person name="Mavromatis K."/>
            <person name="Ovchinnikova G."/>
            <person name="Chertkov O."/>
            <person name="Pati A."/>
            <person name="Chen A."/>
            <person name="Palaniappan K."/>
            <person name="Land M."/>
            <person name="Hauser L."/>
            <person name="Chang Y.J."/>
            <person name="Jeffries C.D."/>
            <person name="Saunders E."/>
            <person name="Brettin T."/>
            <person name="Detter J.C."/>
            <person name="Chain P."/>
            <person name="Eichinger K."/>
            <person name="Huber H."/>
            <person name="Spring S."/>
            <person name="Rohde M."/>
            <person name="Goker M."/>
            <person name="Wirth R."/>
            <person name="Woyke T."/>
            <person name="Bristow J."/>
            <person name="Eisen J.A."/>
            <person name="Markowitz V."/>
            <person name="Hugenholtz P."/>
            <person name="Kyrpides N.C."/>
            <person name="Klenk H.P."/>
        </authorList>
    </citation>
    <scope>NUCLEOTIDE SEQUENCE [LARGE SCALE GENOMIC DNA]</scope>
    <source>
        <strain evidence="12">DSM 5631 / JCM 9629 / NBRC 100127 / Av18</strain>
    </source>
</reference>
<evidence type="ECO:0000256" key="8">
    <source>
        <dbReference type="ARBA" id="ARBA00047671"/>
    </source>
</evidence>
<dbReference type="Gene3D" id="3.30.930.10">
    <property type="entry name" value="Bira Bifunctional Protein, Domain 2"/>
    <property type="match status" value="1"/>
</dbReference>
<dbReference type="InterPro" id="IPR002316">
    <property type="entry name" value="Pro-tRNA-ligase_IIa"/>
</dbReference>
<dbReference type="EMBL" id="CP001857">
    <property type="protein sequence ID" value="ADB57820.1"/>
    <property type="molecule type" value="Genomic_DNA"/>
</dbReference>
<dbReference type="eggNOG" id="arCOG00402">
    <property type="taxonomic scope" value="Archaea"/>
</dbReference>
<evidence type="ECO:0000256" key="4">
    <source>
        <dbReference type="ARBA" id="ARBA00022741"/>
    </source>
</evidence>
<evidence type="ECO:0000313" key="12">
    <source>
        <dbReference type="Proteomes" id="UP000001901"/>
    </source>
</evidence>
<dbReference type="NCBIfam" id="TIGR00408">
    <property type="entry name" value="proS_fam_I"/>
    <property type="match status" value="1"/>
</dbReference>
<name>D2RHP5_ARCPA</name>
<dbReference type="HAMAP" id="MF_01571">
    <property type="entry name" value="Pro_tRNA_synth_type3"/>
    <property type="match status" value="1"/>
</dbReference>
<sequence>MSLAEFVLPPKENFSEWYHEVIQQAEIMDIRYPVKGLYVWLPFGFKIRQLVYAKLRELLDRDHQEVYFPTLIPEDMLMKESKHIKGFEDEVYWVTHGGLEPLDVKLALRPTSETAMYPMFKLWIRSHADLPLKVYQIVNVFRYETKHTRPLIRLREVTSFKEAHTVHRTYEEAEEQVRQAVKLYKEFYDFLAIPYLVFRRPEWDKFPGADYTIALDTIMPDGRTLQIGTVHNLADNFARTFEIKYETPEGDHAYAHQTCYGISERCIASLISIHGDDLGLVLPFEVAPVQIVIIPILYKGKEEKVMELSRKLYERLKCFRVVLDDSDERPGAKYYKWELKGVPIRFEIGPREAENGEVVVSFRDERKKFSVTFDEITADTIFKWAKDLKERLRSRAVDNAKSKIVVCNSIEEVAEAVEGRKVALVYACEDCERELENYGSVLGRMEEKPEWLDVSLEGSCVVCGGKGYLVGVAKTY</sequence>
<dbReference type="GO" id="GO:0004827">
    <property type="term" value="F:proline-tRNA ligase activity"/>
    <property type="evidence" value="ECO:0007669"/>
    <property type="project" value="UniProtKB-UniRule"/>
</dbReference>
<dbReference type="InterPro" id="IPR016061">
    <property type="entry name" value="Pro-tRNA_ligase_II_C"/>
</dbReference>
<comment type="catalytic activity">
    <reaction evidence="8 9">
        <text>tRNA(Pro) + L-proline + ATP = L-prolyl-tRNA(Pro) + AMP + diphosphate</text>
        <dbReference type="Rhea" id="RHEA:14305"/>
        <dbReference type="Rhea" id="RHEA-COMP:9700"/>
        <dbReference type="Rhea" id="RHEA-COMP:9702"/>
        <dbReference type="ChEBI" id="CHEBI:30616"/>
        <dbReference type="ChEBI" id="CHEBI:33019"/>
        <dbReference type="ChEBI" id="CHEBI:60039"/>
        <dbReference type="ChEBI" id="CHEBI:78442"/>
        <dbReference type="ChEBI" id="CHEBI:78532"/>
        <dbReference type="ChEBI" id="CHEBI:456215"/>
        <dbReference type="EC" id="6.1.1.15"/>
    </reaction>
</comment>
<dbReference type="InterPro" id="IPR004499">
    <property type="entry name" value="Pro-tRNA-ligase_IIa_arc-type"/>
</dbReference>
<dbReference type="InterPro" id="IPR045864">
    <property type="entry name" value="aa-tRNA-synth_II/BPL/LPL"/>
</dbReference>
<dbReference type="CDD" id="cd00778">
    <property type="entry name" value="ProRS_core_arch_euk"/>
    <property type="match status" value="1"/>
</dbReference>
<proteinExistence type="inferred from homology"/>
<dbReference type="PANTHER" id="PTHR43382:SF2">
    <property type="entry name" value="BIFUNCTIONAL GLUTAMATE_PROLINE--TRNA LIGASE"/>
    <property type="match status" value="1"/>
</dbReference>